<evidence type="ECO:0000313" key="8">
    <source>
        <dbReference type="Proteomes" id="UP000472270"/>
    </source>
</evidence>
<keyword evidence="5" id="KW-0472">Membrane</keyword>
<dbReference type="Ensembl" id="ENSSRHT00000069257.1">
    <property type="protein sequence ID" value="ENSSRHP00000067417.1"/>
    <property type="gene ID" value="ENSSRHG00000033502.1"/>
</dbReference>
<dbReference type="GO" id="GO:0005525">
    <property type="term" value="F:GTP binding"/>
    <property type="evidence" value="ECO:0007669"/>
    <property type="project" value="UniProtKB-KW"/>
</dbReference>
<proteinExistence type="inferred from homology"/>
<evidence type="ECO:0000259" key="6">
    <source>
        <dbReference type="Pfam" id="PF04548"/>
    </source>
</evidence>
<dbReference type="RefSeq" id="XP_016364777.1">
    <property type="nucleotide sequence ID" value="XM_016509291.1"/>
</dbReference>
<feature type="transmembrane region" description="Helical" evidence="5">
    <location>
        <begin position="272"/>
        <end position="290"/>
    </location>
</feature>
<dbReference type="SUPFAM" id="SSF52540">
    <property type="entry name" value="P-loop containing nucleoside triphosphate hydrolases"/>
    <property type="match status" value="1"/>
</dbReference>
<keyword evidence="8" id="KW-1185">Reference proteome</keyword>
<name>A0A673KS66_9TELE</name>
<evidence type="ECO:0000256" key="4">
    <source>
        <dbReference type="SAM" id="MobiDB-lite"/>
    </source>
</evidence>
<dbReference type="RefSeq" id="XP_016364775.1">
    <property type="nucleotide sequence ID" value="XM_016509289.1"/>
</dbReference>
<dbReference type="PANTHER" id="PTHR10903">
    <property type="entry name" value="GTPASE, IMAP FAMILY MEMBER-RELATED"/>
    <property type="match status" value="1"/>
</dbReference>
<accession>A0A673KS66</accession>
<dbReference type="RefSeq" id="XP_016364778.1">
    <property type="nucleotide sequence ID" value="XM_016509292.1"/>
</dbReference>
<dbReference type="RefSeq" id="XP_016364776.1">
    <property type="nucleotide sequence ID" value="XM_016509290.1"/>
</dbReference>
<dbReference type="KEGG" id="srx:107705819"/>
<keyword evidence="5" id="KW-1133">Transmembrane helix</keyword>
<evidence type="ECO:0000313" key="7">
    <source>
        <dbReference type="Ensembl" id="ENSSRHP00000067416.1"/>
    </source>
</evidence>
<evidence type="ECO:0000256" key="1">
    <source>
        <dbReference type="ARBA" id="ARBA00008535"/>
    </source>
</evidence>
<dbReference type="OrthoDB" id="8954335at2759"/>
<evidence type="ECO:0000256" key="3">
    <source>
        <dbReference type="ARBA" id="ARBA00023134"/>
    </source>
</evidence>
<feature type="domain" description="AIG1-type G" evidence="6">
    <location>
        <begin position="18"/>
        <end position="217"/>
    </location>
</feature>
<dbReference type="GeneID" id="107705819"/>
<dbReference type="RefSeq" id="XP_016364779.1">
    <property type="nucleotide sequence ID" value="XM_016509293.1"/>
</dbReference>
<evidence type="ECO:0000256" key="5">
    <source>
        <dbReference type="SAM" id="Phobius"/>
    </source>
</evidence>
<dbReference type="AlphaFoldDB" id="A0A673KS66"/>
<sequence>MGTKFLTSRQGSSMQSMLRVVLFGNTGADKNKVAKSLLTCENLTGEKNGLCTLYKSEQAGRRISVVEAPGWHEHSIQQTPENIKEEIIRSVLLCPPGPHALLLVIPVKTLSGEPPIGEINAAEMHMELLSERVWKHTIVLFACDEGVEEPAIRKHIHSAEKILDKCGGRSHVLQRSACESPTQISELFQKIDSLVKENREDFFIPQAYYELIQQKTQEVFGATELSQRRGSLQKDPPNLNKHKGDSEEKKESEEAAKHSEDVSKITMDFKQFVLILMGAFGALLGSVAGAESGVRGSFIGVVFGIFVGVLVAIFIMYIYTHIYSKQTTQSRPTS</sequence>
<reference evidence="7" key="1">
    <citation type="submission" date="2025-05" db="UniProtKB">
        <authorList>
            <consortium name="Ensembl"/>
        </authorList>
    </citation>
    <scope>IDENTIFICATION</scope>
</reference>
<dbReference type="PANTHER" id="PTHR10903:SF107">
    <property type="entry name" value="GTPASE IMAP FAMILY MEMBER 4-LIKE-RELATED"/>
    <property type="match status" value="1"/>
</dbReference>
<protein>
    <submittedName>
        <fullName evidence="7">GTPase IMAP family member 4-like</fullName>
    </submittedName>
</protein>
<dbReference type="RefSeq" id="XP_016364781.1">
    <property type="nucleotide sequence ID" value="XM_016509295.1"/>
</dbReference>
<keyword evidence="5" id="KW-0812">Transmembrane</keyword>
<dbReference type="InterPro" id="IPR027417">
    <property type="entry name" value="P-loop_NTPase"/>
</dbReference>
<dbReference type="Ensembl" id="ENSSRHT00000069256.1">
    <property type="protein sequence ID" value="ENSSRHP00000067416.1"/>
    <property type="gene ID" value="ENSSRHG00000033502.1"/>
</dbReference>
<organism evidence="7 8">
    <name type="scientific">Sinocyclocheilus rhinocerous</name>
    <dbReference type="NCBI Taxonomy" id="307959"/>
    <lineage>
        <taxon>Eukaryota</taxon>
        <taxon>Metazoa</taxon>
        <taxon>Chordata</taxon>
        <taxon>Craniata</taxon>
        <taxon>Vertebrata</taxon>
        <taxon>Euteleostomi</taxon>
        <taxon>Actinopterygii</taxon>
        <taxon>Neopterygii</taxon>
        <taxon>Teleostei</taxon>
        <taxon>Ostariophysi</taxon>
        <taxon>Cypriniformes</taxon>
        <taxon>Cyprinidae</taxon>
        <taxon>Cyprininae</taxon>
        <taxon>Sinocyclocheilus</taxon>
    </lineage>
</organism>
<feature type="region of interest" description="Disordered" evidence="4">
    <location>
        <begin position="226"/>
        <end position="259"/>
    </location>
</feature>
<feature type="compositionally biased region" description="Basic and acidic residues" evidence="4">
    <location>
        <begin position="242"/>
        <end position="259"/>
    </location>
</feature>
<comment type="similarity">
    <text evidence="1">Belongs to the TRAFAC class TrmE-Era-EngA-EngB-Septin-like GTPase superfamily. AIG1/Toc34/Toc159-like paraseptin GTPase family. IAN subfamily.</text>
</comment>
<gene>
    <name evidence="7" type="primary">LOC107705819</name>
</gene>
<dbReference type="Gene3D" id="3.40.50.300">
    <property type="entry name" value="P-loop containing nucleotide triphosphate hydrolases"/>
    <property type="match status" value="1"/>
</dbReference>
<dbReference type="InterPro" id="IPR045058">
    <property type="entry name" value="GIMA/IAN/Toc"/>
</dbReference>
<dbReference type="Proteomes" id="UP000472270">
    <property type="component" value="Unassembled WGS sequence"/>
</dbReference>
<keyword evidence="2" id="KW-0547">Nucleotide-binding</keyword>
<dbReference type="InterPro" id="IPR006703">
    <property type="entry name" value="G_AIG1"/>
</dbReference>
<keyword evidence="3" id="KW-0342">GTP-binding</keyword>
<dbReference type="RefSeq" id="XP_016364780.1">
    <property type="nucleotide sequence ID" value="XM_016509294.1"/>
</dbReference>
<feature type="transmembrane region" description="Helical" evidence="5">
    <location>
        <begin position="296"/>
        <end position="319"/>
    </location>
</feature>
<dbReference type="Pfam" id="PF04548">
    <property type="entry name" value="AIG1"/>
    <property type="match status" value="1"/>
</dbReference>
<evidence type="ECO:0000256" key="2">
    <source>
        <dbReference type="ARBA" id="ARBA00022741"/>
    </source>
</evidence>